<dbReference type="PANTHER" id="PTHR48098:SF1">
    <property type="entry name" value="DIACYLGLYCEROL ACYLTRANSFERASE_MYCOLYLTRANSFERASE AG85A"/>
    <property type="match status" value="1"/>
</dbReference>
<evidence type="ECO:0000313" key="3">
    <source>
        <dbReference type="EMBL" id="AEI08894.1"/>
    </source>
</evidence>
<feature type="signal peptide" evidence="2">
    <location>
        <begin position="1"/>
        <end position="40"/>
    </location>
</feature>
<dbReference type="STRING" id="662755.CRES_0532"/>
<dbReference type="InterPro" id="IPR013207">
    <property type="entry name" value="LGFP"/>
</dbReference>
<dbReference type="eggNOG" id="COG0627">
    <property type="taxonomic scope" value="Bacteria"/>
</dbReference>
<feature type="region of interest" description="Disordered" evidence="1">
    <location>
        <begin position="42"/>
        <end position="79"/>
    </location>
</feature>
<dbReference type="eggNOG" id="COG5479">
    <property type="taxonomic scope" value="Bacteria"/>
</dbReference>
<evidence type="ECO:0000313" key="4">
    <source>
        <dbReference type="Proteomes" id="UP000000492"/>
    </source>
</evidence>
<dbReference type="RefSeq" id="WP_013887919.1">
    <property type="nucleotide sequence ID" value="NC_015673.1"/>
</dbReference>
<dbReference type="EC" id="2.3.1.122" evidence="3"/>
<evidence type="ECO:0000256" key="1">
    <source>
        <dbReference type="SAM" id="MobiDB-lite"/>
    </source>
</evidence>
<feature type="compositionally biased region" description="Low complexity" evidence="1">
    <location>
        <begin position="42"/>
        <end position="53"/>
    </location>
</feature>
<dbReference type="KEGG" id="crd:CRES_0532"/>
<sequence>MRPAANISPRFRSARRVSAASLALPLVMALGLSVAPAASAQSSAGSLSSNSPGSGTGYLDPENLPKRTPQKVTEQPLQGLPEGVSVDRVEWITDRWANVFINSKAMPGKPIKVQILLARDWYKNPDKKFPTVWALDGLRARDDESGWTLATNITSFYADKNVNVVLPVGGESSFYTDWQQPEKGKHYKWESFLTQELPAVLREGWRSNEDRAIVGLSMGGTAAMNLAERFPKMWKFVGSFSGYLDTTSFGMPQAIGYATNDGGGYDAQKMWGPYGSQDWIDHDPKLGIKNLGDMTVYVSAGNGNAGKYDKPGALPGMPSNMAGFGLEAMSRMTTETFVQYAKKANKKVITQFRPSGTHDWPYWQFEMTQAWPHIADTFGLAEDDRGASCKPVGAIAAAVGKYPNLGACISDEYDGANKGKVQDFRGGRAYWSPATGAHFLWGRIGALYASLKGTHSWLGYPKSEEITISGGRGRFVEFEHGNIYWSPQTGAVAVAKDIMEAWGKKQYENGPLGYPIAEAKKMGDGWVQEFENGVITRDKDGKTQYVQGEIAKKYMSVKGAESKLGFPVTGENDLPGGKGKLSEFTGGYIYWSPATGAKIIHKGAIFDAWGEEKWEQGKYGLPVEDQKSIPAGGETVKFQGGEISEINGKIVKK</sequence>
<dbReference type="Proteomes" id="UP000000492">
    <property type="component" value="Chromosome"/>
</dbReference>
<dbReference type="PANTHER" id="PTHR48098">
    <property type="entry name" value="ENTEROCHELIN ESTERASE-RELATED"/>
    <property type="match status" value="1"/>
</dbReference>
<dbReference type="OrthoDB" id="4527292at2"/>
<dbReference type="EMBL" id="CP002857">
    <property type="protein sequence ID" value="AEI08894.1"/>
    <property type="molecule type" value="Genomic_DNA"/>
</dbReference>
<protein>
    <submittedName>
        <fullName evidence="3">Trehalose corynomycolyl transferase C</fullName>
        <ecNumber evidence="3">2.3.1.122</ecNumber>
    </submittedName>
</protein>
<dbReference type="Pfam" id="PF00756">
    <property type="entry name" value="Esterase"/>
    <property type="match status" value="1"/>
</dbReference>
<reference evidence="3 4" key="1">
    <citation type="journal article" date="2012" name="BMC Genomics">
        <title>Complete genome sequence, lifestyle, and multi-drug resistance of the human pathogen Corynebacterium resistens DSM 45100 isolated from blood samples of a leukemia patient.</title>
        <authorList>
            <person name="Schroder J."/>
            <person name="Maus I."/>
            <person name="Meyer K."/>
            <person name="Wordemann S."/>
            <person name="Blom J."/>
            <person name="Jaenicke S."/>
            <person name="Schneider J."/>
            <person name="Trost E."/>
            <person name="Tauch A."/>
        </authorList>
    </citation>
    <scope>NUCLEOTIDE SEQUENCE [LARGE SCALE GENOMIC DNA]</scope>
    <source>
        <strain evidence="4">DSM 45100 / JCM 12819 / CCUG 50093 / GTC 2026 / SICGH 158</strain>
    </source>
</reference>
<dbReference type="GO" id="GO:0050348">
    <property type="term" value="F:trehalose O-mycolyltransferase activity"/>
    <property type="evidence" value="ECO:0007669"/>
    <property type="project" value="UniProtKB-EC"/>
</dbReference>
<dbReference type="HOGENOM" id="CLU_026624_3_3_11"/>
<gene>
    <name evidence="3" type="primary">cmtC</name>
    <name evidence="3" type="ordered locus">CRES_0532</name>
</gene>
<dbReference type="Gene3D" id="3.40.50.1820">
    <property type="entry name" value="alpha/beta hydrolase"/>
    <property type="match status" value="1"/>
</dbReference>
<dbReference type="AlphaFoldDB" id="F8DYQ2"/>
<dbReference type="Pfam" id="PF08310">
    <property type="entry name" value="LGFP"/>
    <property type="match status" value="4"/>
</dbReference>
<accession>F8DYQ2</accession>
<dbReference type="SUPFAM" id="SSF53474">
    <property type="entry name" value="alpha/beta-Hydrolases"/>
    <property type="match status" value="1"/>
</dbReference>
<keyword evidence="2" id="KW-0732">Signal</keyword>
<dbReference type="InterPro" id="IPR029058">
    <property type="entry name" value="AB_hydrolase_fold"/>
</dbReference>
<dbReference type="InterPro" id="IPR050583">
    <property type="entry name" value="Mycobacterial_A85_antigen"/>
</dbReference>
<feature type="chain" id="PRO_5003368948" evidence="2">
    <location>
        <begin position="41"/>
        <end position="653"/>
    </location>
</feature>
<dbReference type="InterPro" id="IPR000801">
    <property type="entry name" value="Esterase-like"/>
</dbReference>
<organism evidence="3 4">
    <name type="scientific">Corynebacterium resistens (strain DSM 45100 / JCM 12819 / GTC 2026 / SICGH 158)</name>
    <dbReference type="NCBI Taxonomy" id="662755"/>
    <lineage>
        <taxon>Bacteria</taxon>
        <taxon>Bacillati</taxon>
        <taxon>Actinomycetota</taxon>
        <taxon>Actinomycetes</taxon>
        <taxon>Mycobacteriales</taxon>
        <taxon>Corynebacteriaceae</taxon>
        <taxon>Corynebacterium</taxon>
    </lineage>
</organism>
<evidence type="ECO:0000256" key="2">
    <source>
        <dbReference type="SAM" id="SignalP"/>
    </source>
</evidence>
<keyword evidence="3" id="KW-0808">Transferase</keyword>
<keyword evidence="4" id="KW-1185">Reference proteome</keyword>
<name>F8DYQ2_CORRG</name>
<proteinExistence type="predicted"/>
<keyword evidence="3" id="KW-0012">Acyltransferase</keyword>